<feature type="compositionally biased region" description="Low complexity" evidence="1">
    <location>
        <begin position="93"/>
        <end position="104"/>
    </location>
</feature>
<dbReference type="EMBL" id="AGNK02000793">
    <property type="status" value="NOT_ANNOTATED_CDS"/>
    <property type="molecule type" value="Genomic_DNA"/>
</dbReference>
<reference evidence="2" key="2">
    <citation type="submission" date="2018-08" db="UniProtKB">
        <authorList>
            <consortium name="EnsemblPlants"/>
        </authorList>
    </citation>
    <scope>IDENTIFICATION</scope>
    <source>
        <strain evidence="2">Yugu1</strain>
    </source>
</reference>
<protein>
    <submittedName>
        <fullName evidence="2">Uncharacterized protein</fullName>
    </submittedName>
</protein>
<dbReference type="HOGENOM" id="CLU_1689753_0_0_1"/>
<proteinExistence type="predicted"/>
<keyword evidence="3" id="KW-1185">Reference proteome</keyword>
<sequence>MPRWTGGASGRLGSTDAGGGSGPTCAESSTRLGDMEERMRASLFADSWPSCCSPEERRRRCGRRGGCGSAPSRGSWSATSRSSRAEEGWLQATSRTGSPTRRTTSRMLCSPCSIYNCADKLAVDNNGYSDGDNRSHALIACSNGNSMHVRCHSKSW</sequence>
<accession>K4A3X8</accession>
<organism evidence="2 3">
    <name type="scientific">Setaria italica</name>
    <name type="common">Foxtail millet</name>
    <name type="synonym">Panicum italicum</name>
    <dbReference type="NCBI Taxonomy" id="4555"/>
    <lineage>
        <taxon>Eukaryota</taxon>
        <taxon>Viridiplantae</taxon>
        <taxon>Streptophyta</taxon>
        <taxon>Embryophyta</taxon>
        <taxon>Tracheophyta</taxon>
        <taxon>Spermatophyta</taxon>
        <taxon>Magnoliopsida</taxon>
        <taxon>Liliopsida</taxon>
        <taxon>Poales</taxon>
        <taxon>Poaceae</taxon>
        <taxon>PACMAD clade</taxon>
        <taxon>Panicoideae</taxon>
        <taxon>Panicodae</taxon>
        <taxon>Paniceae</taxon>
        <taxon>Cenchrinae</taxon>
        <taxon>Setaria</taxon>
    </lineage>
</organism>
<dbReference type="Proteomes" id="UP000004995">
    <property type="component" value="Unassembled WGS sequence"/>
</dbReference>
<dbReference type="InParanoid" id="K4A3X8"/>
<dbReference type="AlphaFoldDB" id="K4A3X8"/>
<dbReference type="Gramene" id="KQL23175">
    <property type="protein sequence ID" value="KQL23175"/>
    <property type="gene ID" value="SETIT_033581mg"/>
</dbReference>
<evidence type="ECO:0000313" key="3">
    <source>
        <dbReference type="Proteomes" id="UP000004995"/>
    </source>
</evidence>
<feature type="region of interest" description="Disordered" evidence="1">
    <location>
        <begin position="1"/>
        <end position="32"/>
    </location>
</feature>
<evidence type="ECO:0000313" key="2">
    <source>
        <dbReference type="EnsemblPlants" id="KQL23175"/>
    </source>
</evidence>
<feature type="region of interest" description="Disordered" evidence="1">
    <location>
        <begin position="47"/>
        <end position="104"/>
    </location>
</feature>
<name>K4A3X8_SETIT</name>
<feature type="compositionally biased region" description="Low complexity" evidence="1">
    <location>
        <begin position="69"/>
        <end position="82"/>
    </location>
</feature>
<evidence type="ECO:0000256" key="1">
    <source>
        <dbReference type="SAM" id="MobiDB-lite"/>
    </source>
</evidence>
<dbReference type="EnsemblPlants" id="KQL23175">
    <property type="protein sequence ID" value="KQL23175"/>
    <property type="gene ID" value="SETIT_033581mg"/>
</dbReference>
<reference evidence="3" key="1">
    <citation type="journal article" date="2012" name="Nat. Biotechnol.">
        <title>Reference genome sequence of the model plant Setaria.</title>
        <authorList>
            <person name="Bennetzen J.L."/>
            <person name="Schmutz J."/>
            <person name="Wang H."/>
            <person name="Percifield R."/>
            <person name="Hawkins J."/>
            <person name="Pontaroli A.C."/>
            <person name="Estep M."/>
            <person name="Feng L."/>
            <person name="Vaughn J.N."/>
            <person name="Grimwood J."/>
            <person name="Jenkins J."/>
            <person name="Barry K."/>
            <person name="Lindquist E."/>
            <person name="Hellsten U."/>
            <person name="Deshpande S."/>
            <person name="Wang X."/>
            <person name="Wu X."/>
            <person name="Mitros T."/>
            <person name="Triplett J."/>
            <person name="Yang X."/>
            <person name="Ye C.Y."/>
            <person name="Mauro-Herrera M."/>
            <person name="Wang L."/>
            <person name="Li P."/>
            <person name="Sharma M."/>
            <person name="Sharma R."/>
            <person name="Ronald P.C."/>
            <person name="Panaud O."/>
            <person name="Kellogg E.A."/>
            <person name="Brutnell T.P."/>
            <person name="Doust A.N."/>
            <person name="Tuskan G.A."/>
            <person name="Rokhsar D."/>
            <person name="Devos K.M."/>
        </authorList>
    </citation>
    <scope>NUCLEOTIDE SEQUENCE [LARGE SCALE GENOMIC DNA]</scope>
    <source>
        <strain evidence="3">cv. Yugu1</strain>
    </source>
</reference>